<evidence type="ECO:0000313" key="3">
    <source>
        <dbReference type="EMBL" id="GCD32844.1"/>
    </source>
</evidence>
<gene>
    <name evidence="3" type="primary">thiD_1</name>
    <name evidence="3" type="ORF">OEIGOIKO_00562</name>
</gene>
<dbReference type="GO" id="GO:0008972">
    <property type="term" value="F:phosphomethylpyrimidine kinase activity"/>
    <property type="evidence" value="ECO:0007669"/>
    <property type="project" value="TreeGrafter"/>
</dbReference>
<dbReference type="GO" id="GO:0009228">
    <property type="term" value="P:thiamine biosynthetic process"/>
    <property type="evidence" value="ECO:0007669"/>
    <property type="project" value="UniProtKB-KW"/>
</dbReference>
<dbReference type="GO" id="GO:0008902">
    <property type="term" value="F:hydroxymethylpyrimidine kinase activity"/>
    <property type="evidence" value="ECO:0007669"/>
    <property type="project" value="TreeGrafter"/>
</dbReference>
<comment type="caution">
    <text evidence="3">The sequence shown here is derived from an EMBL/GenBank/DDBJ whole genome shotgun (WGS) entry which is preliminary data.</text>
</comment>
<evidence type="ECO:0000313" key="4">
    <source>
        <dbReference type="Proteomes" id="UP000287830"/>
    </source>
</evidence>
<reference evidence="3 4" key="1">
    <citation type="submission" date="2018-11" db="EMBL/GenBank/DDBJ databases">
        <title>Whole genome sequence of Streptomyces chrestomyceticus NBRC 13444(T).</title>
        <authorList>
            <person name="Komaki H."/>
            <person name="Tamura T."/>
        </authorList>
    </citation>
    <scope>NUCLEOTIDE SEQUENCE [LARGE SCALE GENOMIC DNA]</scope>
    <source>
        <strain evidence="3 4">NBRC 13444</strain>
    </source>
</reference>
<dbReference type="EMBL" id="BHZC01000001">
    <property type="protein sequence ID" value="GCD32844.1"/>
    <property type="molecule type" value="Genomic_DNA"/>
</dbReference>
<proteinExistence type="predicted"/>
<organism evidence="3 4">
    <name type="scientific">Streptomyces chrestomyceticus JCM 4735</name>
    <dbReference type="NCBI Taxonomy" id="1306181"/>
    <lineage>
        <taxon>Bacteria</taxon>
        <taxon>Bacillati</taxon>
        <taxon>Actinomycetota</taxon>
        <taxon>Actinomycetes</taxon>
        <taxon>Kitasatosporales</taxon>
        <taxon>Streptomycetaceae</taxon>
        <taxon>Streptomyces</taxon>
    </lineage>
</organism>
<evidence type="ECO:0000256" key="1">
    <source>
        <dbReference type="ARBA" id="ARBA00022977"/>
    </source>
</evidence>
<dbReference type="PANTHER" id="PTHR20858">
    <property type="entry name" value="PHOSPHOMETHYLPYRIMIDINE KINASE"/>
    <property type="match status" value="1"/>
</dbReference>
<keyword evidence="3" id="KW-0808">Transferase</keyword>
<dbReference type="GO" id="GO:0005829">
    <property type="term" value="C:cytosol"/>
    <property type="evidence" value="ECO:0007669"/>
    <property type="project" value="TreeGrafter"/>
</dbReference>
<dbReference type="RefSeq" id="WP_125043415.1">
    <property type="nucleotide sequence ID" value="NZ_BHZC01000001.1"/>
</dbReference>
<protein>
    <submittedName>
        <fullName evidence="3">Hydroxymethylpyrimidine/phosphomethylpyrimidine kinase</fullName>
    </submittedName>
</protein>
<dbReference type="InterPro" id="IPR013749">
    <property type="entry name" value="PM/HMP-P_kinase-1"/>
</dbReference>
<feature type="domain" description="Pyridoxamine kinase/Phosphomethylpyrimidine kinase" evidence="2">
    <location>
        <begin position="15"/>
        <end position="245"/>
    </location>
</feature>
<sequence length="276" mass="28028">MTAGVPVCLTIGSSDSSGGAGIQGDIKAFASVGCYAATVLVGITAQNTSGVTGRWPVPVEAVTAQLRTVRDDLPIAAVKVGTTWSPELLAALAPELAGFAAHGVPVVVDPVMVTAAGSWLSADTDVTKAVIRDLFPSSVVITPNRREAGLLAGGDGSRRELAETIAGLGAPTVVITPGPGESGDWFFDGERHAHLPSERHDNAAEHGVGCAHSALTAGLLAHGRPLDQAVREAGARAAAGVRAGLGHLGTRVHPVDVLGLVHRVPPVEGEADGRWT</sequence>
<dbReference type="Gene3D" id="3.40.1190.20">
    <property type="match status" value="1"/>
</dbReference>
<dbReference type="InterPro" id="IPR029056">
    <property type="entry name" value="Ribokinase-like"/>
</dbReference>
<keyword evidence="3" id="KW-0418">Kinase</keyword>
<name>A0A7U9PY42_9ACTN</name>
<accession>A0A7U9PY42</accession>
<dbReference type="PANTHER" id="PTHR20858:SF17">
    <property type="entry name" value="HYDROXYMETHYLPYRIMIDINE_PHOSPHOMETHYLPYRIMIDINE KINASE THI20-RELATED"/>
    <property type="match status" value="1"/>
</dbReference>
<dbReference type="Pfam" id="PF08543">
    <property type="entry name" value="Phos_pyr_kin"/>
    <property type="match status" value="1"/>
</dbReference>
<dbReference type="Proteomes" id="UP000287830">
    <property type="component" value="Unassembled WGS sequence"/>
</dbReference>
<dbReference type="OrthoDB" id="34166at2"/>
<keyword evidence="1" id="KW-0784">Thiamine biosynthesis</keyword>
<evidence type="ECO:0000259" key="2">
    <source>
        <dbReference type="Pfam" id="PF08543"/>
    </source>
</evidence>
<dbReference type="AlphaFoldDB" id="A0A7U9PY42"/>
<dbReference type="GeneID" id="95619627"/>
<dbReference type="SUPFAM" id="SSF53613">
    <property type="entry name" value="Ribokinase-like"/>
    <property type="match status" value="1"/>
</dbReference>